<sequence>MPDAILSQLKMPKLIVMAFDPMTTACFRLCSAQPSSRARSVQF</sequence>
<protein>
    <submittedName>
        <fullName evidence="1">Uncharacterized protein</fullName>
    </submittedName>
</protein>
<reference evidence="1 2" key="1">
    <citation type="journal article" date="2012" name="J. Bacteriol.">
        <title>Draft Genome Sequence of Mesorhizobium alhagi CCNWXJ12-2T, a Novel Salt-Resistant Species Isolated from the Desert of Northwestern China.</title>
        <authorList>
            <person name="Zhou M."/>
            <person name="Chen W."/>
            <person name="Chen H."/>
            <person name="Wei G."/>
        </authorList>
    </citation>
    <scope>NUCLEOTIDE SEQUENCE [LARGE SCALE GENOMIC DNA]</scope>
    <source>
        <strain evidence="1 2">CCNWXJ12-2</strain>
    </source>
</reference>
<evidence type="ECO:0000313" key="1">
    <source>
        <dbReference type="EMBL" id="EHK53419.1"/>
    </source>
</evidence>
<feature type="non-terminal residue" evidence="1">
    <location>
        <position position="43"/>
    </location>
</feature>
<dbReference type="EMBL" id="AHAM01000270">
    <property type="protein sequence ID" value="EHK53419.1"/>
    <property type="molecule type" value="Genomic_DNA"/>
</dbReference>
<keyword evidence="2" id="KW-1185">Reference proteome</keyword>
<name>H0I0Q7_9HYPH</name>
<dbReference type="AlphaFoldDB" id="H0I0Q7"/>
<accession>H0I0Q7</accession>
<dbReference type="Proteomes" id="UP000003250">
    <property type="component" value="Unassembled WGS sequence"/>
</dbReference>
<gene>
    <name evidence="1" type="ORF">MAXJ12_30222</name>
</gene>
<proteinExistence type="predicted"/>
<evidence type="ECO:0000313" key="2">
    <source>
        <dbReference type="Proteomes" id="UP000003250"/>
    </source>
</evidence>
<organism evidence="1 2">
    <name type="scientific">Mesorhizobium alhagi CCNWXJ12-2</name>
    <dbReference type="NCBI Taxonomy" id="1107882"/>
    <lineage>
        <taxon>Bacteria</taxon>
        <taxon>Pseudomonadati</taxon>
        <taxon>Pseudomonadota</taxon>
        <taxon>Alphaproteobacteria</taxon>
        <taxon>Hyphomicrobiales</taxon>
        <taxon>Phyllobacteriaceae</taxon>
        <taxon>Allomesorhizobium</taxon>
    </lineage>
</organism>